<name>A0A0M8MHY6_9FLAO</name>
<reference evidence="1 2" key="1">
    <citation type="submission" date="2015-08" db="EMBL/GenBank/DDBJ databases">
        <title>Whole genome sequence of Flavobacterium akiainvivens IK-1T, from decaying Wikstroemia oahuensis, an endemic Hawaiian shrub.</title>
        <authorList>
            <person name="Wan X."/>
            <person name="Hou S."/>
            <person name="Saito J."/>
            <person name="Donachie S."/>
        </authorList>
    </citation>
    <scope>NUCLEOTIDE SEQUENCE [LARGE SCALE GENOMIC DNA]</scope>
    <source>
        <strain evidence="1 2">IK-1</strain>
    </source>
</reference>
<keyword evidence="2" id="KW-1185">Reference proteome</keyword>
<comment type="caution">
    <text evidence="1">The sequence shown here is derived from an EMBL/GenBank/DDBJ whole genome shotgun (WGS) entry which is preliminary data.</text>
</comment>
<sequence length="116" mass="13636">MKAVVRNFFIAKGEIDDENKLDTAAYDICDGTDIGTKEKGIYVIRTVYRTDGNDYLFFKNGADFEILDFKDLQLLTNKTFDLYKGQTAEEIYNQLECLLKWYKETYLFKIKNKKKV</sequence>
<organism evidence="1 2">
    <name type="scientific">Flavobacterium akiainvivens</name>
    <dbReference type="NCBI Taxonomy" id="1202724"/>
    <lineage>
        <taxon>Bacteria</taxon>
        <taxon>Pseudomonadati</taxon>
        <taxon>Bacteroidota</taxon>
        <taxon>Flavobacteriia</taxon>
        <taxon>Flavobacteriales</taxon>
        <taxon>Flavobacteriaceae</taxon>
        <taxon>Flavobacterium</taxon>
    </lineage>
</organism>
<protein>
    <submittedName>
        <fullName evidence="1">Uncharacterized protein</fullName>
    </submittedName>
</protein>
<dbReference type="AlphaFoldDB" id="A0A0M8MHY6"/>
<dbReference type="STRING" id="1202724.AM493_08960"/>
<evidence type="ECO:0000313" key="2">
    <source>
        <dbReference type="Proteomes" id="UP000037755"/>
    </source>
</evidence>
<dbReference type="Proteomes" id="UP000037755">
    <property type="component" value="Unassembled WGS sequence"/>
</dbReference>
<proteinExistence type="predicted"/>
<accession>A0A0M8MHY6</accession>
<evidence type="ECO:0000313" key="1">
    <source>
        <dbReference type="EMBL" id="KOS06147.1"/>
    </source>
</evidence>
<gene>
    <name evidence="1" type="ORF">AM493_08960</name>
</gene>
<dbReference type="PATRIC" id="fig|1202724.3.peg.1861"/>
<dbReference type="EMBL" id="LIYD01000005">
    <property type="protein sequence ID" value="KOS06147.1"/>
    <property type="molecule type" value="Genomic_DNA"/>
</dbReference>